<dbReference type="RefSeq" id="WP_197318326.1">
    <property type="nucleotide sequence ID" value="NZ_JADZSC010000004.1"/>
</dbReference>
<name>A0A931HYE6_9BACI</name>
<reference evidence="2 3" key="1">
    <citation type="journal article" date="2005" name="Int. J. Syst. Evol. Microbiol.">
        <title>Halobacillus yeomjeoni sp. nov., isolated from a marine solar saltern in Korea.</title>
        <authorList>
            <person name="Yoon J.H."/>
            <person name="Kang S.J."/>
            <person name="Lee C.H."/>
            <person name="Oh H.W."/>
            <person name="Oh T.K."/>
        </authorList>
    </citation>
    <scope>NUCLEOTIDE SEQUENCE [LARGE SCALE GENOMIC DNA]</scope>
    <source>
        <strain evidence="2 3">KCTC 3957</strain>
    </source>
</reference>
<feature type="transmembrane region" description="Helical" evidence="1">
    <location>
        <begin position="46"/>
        <end position="69"/>
    </location>
</feature>
<keyword evidence="1" id="KW-0812">Transmembrane</keyword>
<protein>
    <submittedName>
        <fullName evidence="2">Uncharacterized protein</fullName>
    </submittedName>
</protein>
<evidence type="ECO:0000313" key="3">
    <source>
        <dbReference type="Proteomes" id="UP000614490"/>
    </source>
</evidence>
<feature type="transmembrane region" description="Helical" evidence="1">
    <location>
        <begin position="7"/>
        <end position="26"/>
    </location>
</feature>
<comment type="caution">
    <text evidence="2">The sequence shown here is derived from an EMBL/GenBank/DDBJ whole genome shotgun (WGS) entry which is preliminary data.</text>
</comment>
<proteinExistence type="predicted"/>
<dbReference type="AlphaFoldDB" id="A0A931HYE6"/>
<keyword evidence="3" id="KW-1185">Reference proteome</keyword>
<dbReference type="Proteomes" id="UP000614490">
    <property type="component" value="Unassembled WGS sequence"/>
</dbReference>
<keyword evidence="1" id="KW-1133">Transmembrane helix</keyword>
<feature type="transmembrane region" description="Helical" evidence="1">
    <location>
        <begin position="111"/>
        <end position="132"/>
    </location>
</feature>
<gene>
    <name evidence="2" type="ORF">H0267_15895</name>
</gene>
<accession>A0A931HYE6</accession>
<dbReference type="EMBL" id="JADZSC010000004">
    <property type="protein sequence ID" value="MBH0231694.1"/>
    <property type="molecule type" value="Genomic_DNA"/>
</dbReference>
<feature type="transmembrane region" description="Helical" evidence="1">
    <location>
        <begin position="76"/>
        <end position="99"/>
    </location>
</feature>
<sequence length="143" mass="15034">MTGSAAKAYRIGIIGGIIGGVVFGLFMQMQGMMGMVASLAGSESLFVGWVVHMVISVIFGLSFAVLTFVIPNLWTLSLLFGIGIWIIGPLLIMPAMMGMGTNLANAFTPDLLMSLVTHIGFSFIVGATFKVMTRKKVAGAKAA</sequence>
<organism evidence="2 3">
    <name type="scientific">Halobacillus yeomjeoni</name>
    <dbReference type="NCBI Taxonomy" id="311194"/>
    <lineage>
        <taxon>Bacteria</taxon>
        <taxon>Bacillati</taxon>
        <taxon>Bacillota</taxon>
        <taxon>Bacilli</taxon>
        <taxon>Bacillales</taxon>
        <taxon>Bacillaceae</taxon>
        <taxon>Halobacillus</taxon>
    </lineage>
</organism>
<keyword evidence="1" id="KW-0472">Membrane</keyword>
<evidence type="ECO:0000313" key="2">
    <source>
        <dbReference type="EMBL" id="MBH0231694.1"/>
    </source>
</evidence>
<evidence type="ECO:0000256" key="1">
    <source>
        <dbReference type="SAM" id="Phobius"/>
    </source>
</evidence>